<accession>A0A5E7CVE2</accession>
<evidence type="ECO:0000313" key="2">
    <source>
        <dbReference type="EMBL" id="VVO03705.1"/>
    </source>
</evidence>
<sequence length="205" mass="23593">MPRLKEVSLQDVTDARVKATYEKHFEGRDPTKEPGTKGGTPGNWWSVYALDPELFGLFLDRHKWQWSKDRTLDPILRELGIARAGWARGSRFVFSQHCKVLRREGCPEEKIQAIPAWSGSDIYTPLERAVLGYADDLVSGDGRSSDQRFEQLRAGLDDLQIFELTFMVLTYESSAKLCKALRLEYDDIDERVTEVQQGEYDLERM</sequence>
<organism evidence="2 3">
    <name type="scientific">Pseudomonas fluorescens</name>
    <dbReference type="NCBI Taxonomy" id="294"/>
    <lineage>
        <taxon>Bacteria</taxon>
        <taxon>Pseudomonadati</taxon>
        <taxon>Pseudomonadota</taxon>
        <taxon>Gammaproteobacteria</taxon>
        <taxon>Pseudomonadales</taxon>
        <taxon>Pseudomonadaceae</taxon>
        <taxon>Pseudomonas</taxon>
    </lineage>
</organism>
<evidence type="ECO:0000259" key="1">
    <source>
        <dbReference type="Pfam" id="PF02627"/>
    </source>
</evidence>
<proteinExistence type="predicted"/>
<dbReference type="InterPro" id="IPR029032">
    <property type="entry name" value="AhpD-like"/>
</dbReference>
<dbReference type="OrthoDB" id="9801997at2"/>
<dbReference type="Gene3D" id="1.20.1290.10">
    <property type="entry name" value="AhpD-like"/>
    <property type="match status" value="1"/>
</dbReference>
<reference evidence="2 3" key="1">
    <citation type="submission" date="2019-09" db="EMBL/GenBank/DDBJ databases">
        <authorList>
            <person name="Chandra G."/>
            <person name="Truman W A."/>
        </authorList>
    </citation>
    <scope>NUCLEOTIDE SEQUENCE [LARGE SCALE GENOMIC DNA]</scope>
    <source>
        <strain evidence="2">PS833</strain>
    </source>
</reference>
<dbReference type="AlphaFoldDB" id="A0A5E7CVE2"/>
<gene>
    <name evidence="2" type="ORF">PS833_02868</name>
</gene>
<dbReference type="Proteomes" id="UP000409037">
    <property type="component" value="Unassembled WGS sequence"/>
</dbReference>
<name>A0A5E7CVE2_PSEFL</name>
<protein>
    <recommendedName>
        <fullName evidence="1">Carboxymuconolactone decarboxylase-like domain-containing protein</fullName>
    </recommendedName>
</protein>
<feature type="domain" description="Carboxymuconolactone decarboxylase-like" evidence="1">
    <location>
        <begin position="59"/>
        <end position="136"/>
    </location>
</feature>
<dbReference type="GO" id="GO:0051920">
    <property type="term" value="F:peroxiredoxin activity"/>
    <property type="evidence" value="ECO:0007669"/>
    <property type="project" value="InterPro"/>
</dbReference>
<dbReference type="EMBL" id="CABVHU010000006">
    <property type="protein sequence ID" value="VVO03705.1"/>
    <property type="molecule type" value="Genomic_DNA"/>
</dbReference>
<evidence type="ECO:0000313" key="3">
    <source>
        <dbReference type="Proteomes" id="UP000409037"/>
    </source>
</evidence>
<dbReference type="InterPro" id="IPR003779">
    <property type="entry name" value="CMD-like"/>
</dbReference>
<dbReference type="PANTHER" id="PTHR34846:SF10">
    <property type="entry name" value="CYTOPLASMIC PROTEIN"/>
    <property type="match status" value="1"/>
</dbReference>
<dbReference type="PANTHER" id="PTHR34846">
    <property type="entry name" value="4-CARBOXYMUCONOLACTONE DECARBOXYLASE FAMILY PROTEIN (AFU_ORTHOLOGUE AFUA_6G11590)"/>
    <property type="match status" value="1"/>
</dbReference>
<dbReference type="Pfam" id="PF02627">
    <property type="entry name" value="CMD"/>
    <property type="match status" value="1"/>
</dbReference>
<dbReference type="SUPFAM" id="SSF69118">
    <property type="entry name" value="AhpD-like"/>
    <property type="match status" value="1"/>
</dbReference>